<keyword evidence="2 4" id="KW-0663">Pyridoxal phosphate</keyword>
<dbReference type="PANTHER" id="PTHR42735">
    <property type="match status" value="1"/>
</dbReference>
<dbReference type="GO" id="GO:0019752">
    <property type="term" value="P:carboxylic acid metabolic process"/>
    <property type="evidence" value="ECO:0007669"/>
    <property type="project" value="InterPro"/>
</dbReference>
<evidence type="ECO:0000256" key="3">
    <source>
        <dbReference type="ARBA" id="ARBA00023239"/>
    </source>
</evidence>
<gene>
    <name evidence="5" type="ORF">GA0070604_0558</name>
</gene>
<dbReference type="EMBL" id="FMHY01000002">
    <property type="protein sequence ID" value="SCL44714.1"/>
    <property type="molecule type" value="Genomic_DNA"/>
</dbReference>
<dbReference type="Pfam" id="PF00282">
    <property type="entry name" value="Pyridoxal_deC"/>
    <property type="match status" value="1"/>
</dbReference>
<reference evidence="6" key="1">
    <citation type="submission" date="2016-06" db="EMBL/GenBank/DDBJ databases">
        <authorList>
            <person name="Varghese N."/>
            <person name="Submissions Spin"/>
        </authorList>
    </citation>
    <scope>NUCLEOTIDE SEQUENCE [LARGE SCALE GENOMIC DNA]</scope>
    <source>
        <strain evidence="6">DSM 44814</strain>
    </source>
</reference>
<name>A0A1C6TSD0_9ACTN</name>
<dbReference type="SUPFAM" id="SSF53383">
    <property type="entry name" value="PLP-dependent transferases"/>
    <property type="match status" value="1"/>
</dbReference>
<dbReference type="InterPro" id="IPR015421">
    <property type="entry name" value="PyrdxlP-dep_Trfase_major"/>
</dbReference>
<dbReference type="GO" id="GO:0004058">
    <property type="term" value="F:aromatic-L-amino-acid decarboxylase activity"/>
    <property type="evidence" value="ECO:0007669"/>
    <property type="project" value="UniProtKB-ARBA"/>
</dbReference>
<comment type="cofactor">
    <cofactor evidence="1 4">
        <name>pyridoxal 5'-phosphate</name>
        <dbReference type="ChEBI" id="CHEBI:597326"/>
    </cofactor>
</comment>
<dbReference type="InterPro" id="IPR002129">
    <property type="entry name" value="PyrdxlP-dep_de-COase"/>
</dbReference>
<keyword evidence="3" id="KW-0456">Lyase</keyword>
<dbReference type="RefSeq" id="WP_091113638.1">
    <property type="nucleotide sequence ID" value="NZ_FMHY01000002.1"/>
</dbReference>
<keyword evidence="6" id="KW-1185">Reference proteome</keyword>
<accession>A0A1C6TSD0</accession>
<evidence type="ECO:0000313" key="5">
    <source>
        <dbReference type="EMBL" id="SCL44714.1"/>
    </source>
</evidence>
<dbReference type="Gene3D" id="3.40.640.10">
    <property type="entry name" value="Type I PLP-dependent aspartate aminotransferase-like (Major domain)"/>
    <property type="match status" value="1"/>
</dbReference>
<dbReference type="Proteomes" id="UP000199696">
    <property type="component" value="Unassembled WGS sequence"/>
</dbReference>
<feature type="modified residue" description="N6-(pyridoxal phosphate)lysine" evidence="4">
    <location>
        <position position="264"/>
    </location>
</feature>
<dbReference type="InterPro" id="IPR050477">
    <property type="entry name" value="GrpII_AminoAcid_Decarb"/>
</dbReference>
<sequence length="784" mass="84592">MGDLDVGWAVPSDFPEDGWSRTLIEEHLAQAKSEIPAWDDAEQTRLGFAMAAPHPEAVRTLSDWCAVNTNNVGVHTRFGEGKAGTRRLEKESLAILAGLYRAGATDGHLTSGASEATLAALRIARNLLRTAGHRVRVITSDLCHASVAKAAEVLDLDLVRLAPGASWTMTRQQVRQAAADAFGAGVTGIVVVATAGYYNSGFSDPVDEIAAELRDLALQKPGAVRCFLHVDAAHGGFVFPFTAPDLPFDFRNPGVHAMAVDPHKAGLMPYSCGALLVRKGLLEHVTRIDPHTRIPDETVLGSRPGATAAALWATLHILGRSGYRAIAAQCIDRRDQLAAAITAADPDAVLVTAPHAPVVSAAFSHPGGELPSDLCASYRLVPLTLPDPRGGGERRLFYHFYASPSLTNKQITTFAARLAQGVVHAREAVAASGESRSITSEVVAGVRNHTDCFRHFVVHPDGRRDPAAPGYSFHTFTQRRFTGEQMQDKLWGQAREGGPLWVYAPDLKDPFTNELLGVRTDRYFLEVLDRHQQQLSLVGAIHATIVLSGSLRVLLNFEADGTFRSAEYKALGTRGSDELQVFPAAITAKIGKDAAGFRRPGGDDYSFSIDTSAELTVRLIDGAAPPAVRTARYNADVLLPRRPHLRREQLRRFPNRFFDTEVDIEAGRTWEGTAYLPELLAPTSVGTVLAARSANVGLCTVEGRITATALHLALTPLTEPSTEAIELAAPWNLGRCLHHALPRLDVRDPSQLCVGQVVEFAESVYEVFIRDGLPTDLAIAGAGR</sequence>
<evidence type="ECO:0000256" key="1">
    <source>
        <dbReference type="ARBA" id="ARBA00001933"/>
    </source>
</evidence>
<dbReference type="STRING" id="227316.GA0070604_0558"/>
<dbReference type="InterPro" id="IPR015424">
    <property type="entry name" value="PyrdxlP-dep_Trfase"/>
</dbReference>
<dbReference type="AlphaFoldDB" id="A0A1C6TSD0"/>
<evidence type="ECO:0000313" key="6">
    <source>
        <dbReference type="Proteomes" id="UP000199696"/>
    </source>
</evidence>
<evidence type="ECO:0000256" key="4">
    <source>
        <dbReference type="PIRSR" id="PIRSR602129-50"/>
    </source>
</evidence>
<protein>
    <submittedName>
        <fullName evidence="5">Glutamate or tyrosine decarboxylase</fullName>
    </submittedName>
</protein>
<dbReference type="GO" id="GO:0030170">
    <property type="term" value="F:pyridoxal phosphate binding"/>
    <property type="evidence" value="ECO:0007669"/>
    <property type="project" value="InterPro"/>
</dbReference>
<proteinExistence type="predicted"/>
<dbReference type="PANTHER" id="PTHR42735:SF6">
    <property type="entry name" value="SPHINGOSINE-1-PHOSPHATE LYASE 1"/>
    <property type="match status" value="1"/>
</dbReference>
<organism evidence="5 6">
    <name type="scientific">Micromonospora eburnea</name>
    <dbReference type="NCBI Taxonomy" id="227316"/>
    <lineage>
        <taxon>Bacteria</taxon>
        <taxon>Bacillati</taxon>
        <taxon>Actinomycetota</taxon>
        <taxon>Actinomycetes</taxon>
        <taxon>Micromonosporales</taxon>
        <taxon>Micromonosporaceae</taxon>
        <taxon>Micromonospora</taxon>
    </lineage>
</organism>
<evidence type="ECO:0000256" key="2">
    <source>
        <dbReference type="ARBA" id="ARBA00022898"/>
    </source>
</evidence>
<dbReference type="OrthoDB" id="3335676at2"/>